<proteinExistence type="predicted"/>
<dbReference type="InterPro" id="IPR016040">
    <property type="entry name" value="NAD(P)-bd_dom"/>
</dbReference>
<evidence type="ECO:0000313" key="3">
    <source>
        <dbReference type="EMBL" id="OGD86859.1"/>
    </source>
</evidence>
<organism evidence="3 4">
    <name type="scientific">Candidatus Curtissbacteria bacterium RBG_13_35_7</name>
    <dbReference type="NCBI Taxonomy" id="1797705"/>
    <lineage>
        <taxon>Bacteria</taxon>
        <taxon>Candidatus Curtissiibacteriota</taxon>
    </lineage>
</organism>
<dbReference type="EMBL" id="MFAT01000013">
    <property type="protein sequence ID" value="OGD86859.1"/>
    <property type="molecule type" value="Genomic_DNA"/>
</dbReference>
<evidence type="ECO:0000256" key="1">
    <source>
        <dbReference type="ARBA" id="ARBA00023027"/>
    </source>
</evidence>
<name>A0A1F5G4U4_9BACT</name>
<dbReference type="Pfam" id="PF16363">
    <property type="entry name" value="GDP_Man_Dehyd"/>
    <property type="match status" value="1"/>
</dbReference>
<evidence type="ECO:0000313" key="4">
    <source>
        <dbReference type="Proteomes" id="UP000176317"/>
    </source>
</evidence>
<accession>A0A1F5G4U4</accession>
<gene>
    <name evidence="3" type="ORF">A2164_04425</name>
</gene>
<feature type="domain" description="NAD(P)-binding" evidence="2">
    <location>
        <begin position="4"/>
        <end position="301"/>
    </location>
</feature>
<evidence type="ECO:0000259" key="2">
    <source>
        <dbReference type="Pfam" id="PF16363"/>
    </source>
</evidence>
<dbReference type="PANTHER" id="PTHR43574">
    <property type="entry name" value="EPIMERASE-RELATED"/>
    <property type="match status" value="1"/>
</dbReference>
<sequence length="317" mass="36450">MKILVTGTAGFIGSHLTDRLLKERHEIIGIDNFNNYYDPKIKEQNLKSAFRLKFFKLYKADICDFKSLSNIFQKEKPQKIVHLAARAGVRSFIKNPQLYTQVNVLGTVNLLKLAVDSNVEQFIFGSSSSVYGQSKQFPFFENDSCNNIISPYGASKRAAEFFVESFYKTYRLKSTILRFFTVYGPRGRPDMAPALFSKAILEGKSINQFGDGLSSRDYTYIDDIVDGILKSLEKIYDFEIINLGNNHPIKLSDFIRTLEKVIGKKAKVNKLPMQPGDVEKTWANIEKAKKFLNWEPKIDLNLGLIKFINWYQIYRRS</sequence>
<dbReference type="Proteomes" id="UP000176317">
    <property type="component" value="Unassembled WGS sequence"/>
</dbReference>
<comment type="caution">
    <text evidence="3">The sequence shown here is derived from an EMBL/GenBank/DDBJ whole genome shotgun (WGS) entry which is preliminary data.</text>
</comment>
<dbReference type="InterPro" id="IPR036291">
    <property type="entry name" value="NAD(P)-bd_dom_sf"/>
</dbReference>
<dbReference type="SUPFAM" id="SSF51735">
    <property type="entry name" value="NAD(P)-binding Rossmann-fold domains"/>
    <property type="match status" value="1"/>
</dbReference>
<dbReference type="Gene3D" id="3.90.25.10">
    <property type="entry name" value="UDP-galactose 4-epimerase, domain 1"/>
    <property type="match status" value="1"/>
</dbReference>
<dbReference type="PRINTS" id="PR01713">
    <property type="entry name" value="NUCEPIMERASE"/>
</dbReference>
<dbReference type="AlphaFoldDB" id="A0A1F5G4U4"/>
<dbReference type="Gene3D" id="3.40.50.720">
    <property type="entry name" value="NAD(P)-binding Rossmann-like Domain"/>
    <property type="match status" value="1"/>
</dbReference>
<protein>
    <submittedName>
        <fullName evidence="3">Epimerase</fullName>
    </submittedName>
</protein>
<keyword evidence="1" id="KW-0520">NAD</keyword>
<reference evidence="3 4" key="1">
    <citation type="journal article" date="2016" name="Nat. Commun.">
        <title>Thousands of microbial genomes shed light on interconnected biogeochemical processes in an aquifer system.</title>
        <authorList>
            <person name="Anantharaman K."/>
            <person name="Brown C.T."/>
            <person name="Hug L.A."/>
            <person name="Sharon I."/>
            <person name="Castelle C.J."/>
            <person name="Probst A.J."/>
            <person name="Thomas B.C."/>
            <person name="Singh A."/>
            <person name="Wilkins M.J."/>
            <person name="Karaoz U."/>
            <person name="Brodie E.L."/>
            <person name="Williams K.H."/>
            <person name="Hubbard S.S."/>
            <person name="Banfield J.F."/>
        </authorList>
    </citation>
    <scope>NUCLEOTIDE SEQUENCE [LARGE SCALE GENOMIC DNA]</scope>
</reference>